<comment type="caution">
    <text evidence="5">The sequence shown here is derived from an EMBL/GenBank/DDBJ whole genome shotgun (WGS) entry which is preliminary data.</text>
</comment>
<dbReference type="RefSeq" id="WP_185988062.1">
    <property type="nucleotide sequence ID" value="NZ_BAAALZ010000004.1"/>
</dbReference>
<accession>A0A852RHW2</accession>
<proteinExistence type="predicted"/>
<evidence type="ECO:0000256" key="3">
    <source>
        <dbReference type="SAM" id="MobiDB-lite"/>
    </source>
</evidence>
<protein>
    <submittedName>
        <fullName evidence="5">AcrR family transcriptional regulator</fullName>
    </submittedName>
</protein>
<dbReference type="AlphaFoldDB" id="A0A852RHW2"/>
<dbReference type="Proteomes" id="UP000586095">
    <property type="component" value="Unassembled WGS sequence"/>
</dbReference>
<dbReference type="SUPFAM" id="SSF46689">
    <property type="entry name" value="Homeodomain-like"/>
    <property type="match status" value="1"/>
</dbReference>
<evidence type="ECO:0000259" key="4">
    <source>
        <dbReference type="PROSITE" id="PS50977"/>
    </source>
</evidence>
<evidence type="ECO:0000256" key="2">
    <source>
        <dbReference type="PROSITE-ProRule" id="PRU00335"/>
    </source>
</evidence>
<dbReference type="GO" id="GO:0003700">
    <property type="term" value="F:DNA-binding transcription factor activity"/>
    <property type="evidence" value="ECO:0007669"/>
    <property type="project" value="TreeGrafter"/>
</dbReference>
<feature type="domain" description="HTH tetR-type" evidence="4">
    <location>
        <begin position="6"/>
        <end position="66"/>
    </location>
</feature>
<evidence type="ECO:0000313" key="5">
    <source>
        <dbReference type="EMBL" id="NYD28450.1"/>
    </source>
</evidence>
<dbReference type="InterPro" id="IPR009057">
    <property type="entry name" value="Homeodomain-like_sf"/>
</dbReference>
<name>A0A852RHW2_9MICO</name>
<organism evidence="5 6">
    <name type="scientific">Leucobacter aridicollis</name>
    <dbReference type="NCBI Taxonomy" id="283878"/>
    <lineage>
        <taxon>Bacteria</taxon>
        <taxon>Bacillati</taxon>
        <taxon>Actinomycetota</taxon>
        <taxon>Actinomycetes</taxon>
        <taxon>Micrococcales</taxon>
        <taxon>Microbacteriaceae</taxon>
        <taxon>Leucobacter</taxon>
    </lineage>
</organism>
<dbReference type="PROSITE" id="PS50977">
    <property type="entry name" value="HTH_TETR_2"/>
    <property type="match status" value="1"/>
</dbReference>
<dbReference type="PANTHER" id="PTHR30055:SF146">
    <property type="entry name" value="HTH-TYPE TRANSCRIPTIONAL DUAL REGULATOR CECR"/>
    <property type="match status" value="1"/>
</dbReference>
<evidence type="ECO:0000313" key="6">
    <source>
        <dbReference type="Proteomes" id="UP000586095"/>
    </source>
</evidence>
<evidence type="ECO:0000256" key="1">
    <source>
        <dbReference type="ARBA" id="ARBA00023125"/>
    </source>
</evidence>
<dbReference type="EMBL" id="JACCBD010000001">
    <property type="protein sequence ID" value="NYD28450.1"/>
    <property type="molecule type" value="Genomic_DNA"/>
</dbReference>
<reference evidence="5 6" key="1">
    <citation type="submission" date="2020-07" db="EMBL/GenBank/DDBJ databases">
        <title>Sequencing the genomes of 1000 actinobacteria strains.</title>
        <authorList>
            <person name="Klenk H.-P."/>
        </authorList>
    </citation>
    <scope>NUCLEOTIDE SEQUENCE [LARGE SCALE GENOMIC DNA]</scope>
    <source>
        <strain evidence="5 6">DSM 17380</strain>
    </source>
</reference>
<keyword evidence="1 2" id="KW-0238">DNA-binding</keyword>
<dbReference type="InterPro" id="IPR050109">
    <property type="entry name" value="HTH-type_TetR-like_transc_reg"/>
</dbReference>
<dbReference type="Gene3D" id="1.10.357.10">
    <property type="entry name" value="Tetracycline Repressor, domain 2"/>
    <property type="match status" value="1"/>
</dbReference>
<feature type="DNA-binding region" description="H-T-H motif" evidence="2">
    <location>
        <begin position="29"/>
        <end position="48"/>
    </location>
</feature>
<dbReference type="GO" id="GO:0000976">
    <property type="term" value="F:transcription cis-regulatory region binding"/>
    <property type="evidence" value="ECO:0007669"/>
    <property type="project" value="TreeGrafter"/>
</dbReference>
<keyword evidence="6" id="KW-1185">Reference proteome</keyword>
<dbReference type="Pfam" id="PF17926">
    <property type="entry name" value="TetR_C_21"/>
    <property type="match status" value="1"/>
</dbReference>
<gene>
    <name evidence="5" type="ORF">BJ960_003253</name>
</gene>
<dbReference type="PANTHER" id="PTHR30055">
    <property type="entry name" value="HTH-TYPE TRANSCRIPTIONAL REGULATOR RUTR"/>
    <property type="match status" value="1"/>
</dbReference>
<dbReference type="InterPro" id="IPR041467">
    <property type="entry name" value="Sco4008_C"/>
</dbReference>
<sequence length="204" mass="21649">MAWDTEQTRRQLLDAGATLFARHGFAGTTMDAIGRESGVNKERVYSYFGSKSGFFAAVLDDQLTNLLDGLPVAGSGPGAVGDYALALFDRLEARPGLARLLAWESLELTEAVALDCRALSCHDLAAGLEAALPTSDLAQAEQLLLSIVTLVVGWWTLSRVADTILTGDTTPETRRATLRADAEALAAARRAPQHPSPASQAQPS</sequence>
<dbReference type="PRINTS" id="PR00455">
    <property type="entry name" value="HTHTETR"/>
</dbReference>
<feature type="region of interest" description="Disordered" evidence="3">
    <location>
        <begin position="185"/>
        <end position="204"/>
    </location>
</feature>
<dbReference type="Pfam" id="PF00440">
    <property type="entry name" value="TetR_N"/>
    <property type="match status" value="1"/>
</dbReference>
<dbReference type="InterPro" id="IPR001647">
    <property type="entry name" value="HTH_TetR"/>
</dbReference>